<reference evidence="1" key="1">
    <citation type="submission" date="2013-07" db="EMBL/GenBank/DDBJ databases">
        <title>The genome of Eucalyptus grandis.</title>
        <authorList>
            <person name="Schmutz J."/>
            <person name="Hayes R."/>
            <person name="Myburg A."/>
            <person name="Tuskan G."/>
            <person name="Grattapaglia D."/>
            <person name="Rokhsar D.S."/>
        </authorList>
    </citation>
    <scope>NUCLEOTIDE SEQUENCE</scope>
    <source>
        <tissue evidence="1">Leaf extractions</tissue>
    </source>
</reference>
<protein>
    <submittedName>
        <fullName evidence="1">Uncharacterized protein</fullName>
    </submittedName>
</protein>
<gene>
    <name evidence="1" type="ORF">EUGRSUZ_I00170</name>
</gene>
<organism evidence="1">
    <name type="scientific">Eucalyptus grandis</name>
    <name type="common">Flooded gum</name>
    <dbReference type="NCBI Taxonomy" id="71139"/>
    <lineage>
        <taxon>Eukaryota</taxon>
        <taxon>Viridiplantae</taxon>
        <taxon>Streptophyta</taxon>
        <taxon>Embryophyta</taxon>
        <taxon>Tracheophyta</taxon>
        <taxon>Spermatophyta</taxon>
        <taxon>Magnoliopsida</taxon>
        <taxon>eudicotyledons</taxon>
        <taxon>Gunneridae</taxon>
        <taxon>Pentapetalae</taxon>
        <taxon>rosids</taxon>
        <taxon>malvids</taxon>
        <taxon>Myrtales</taxon>
        <taxon>Myrtaceae</taxon>
        <taxon>Myrtoideae</taxon>
        <taxon>Eucalypteae</taxon>
        <taxon>Eucalyptus</taxon>
    </lineage>
</organism>
<proteinExistence type="predicted"/>
<dbReference type="AlphaFoldDB" id="A0A059AK16"/>
<accession>A0A059AK16</accession>
<evidence type="ECO:0000313" key="1">
    <source>
        <dbReference type="EMBL" id="KCW54183.1"/>
    </source>
</evidence>
<dbReference type="Gramene" id="KCW54183">
    <property type="protein sequence ID" value="KCW54183"/>
    <property type="gene ID" value="EUGRSUZ_I00170"/>
</dbReference>
<sequence>MRVYVFKDFYHVPWIILIIEKPNSIIDSKYKRYSCDESLLELFARSMDLLKILGFTIMGINLGKSTRRYDFRDTCAASSHEMAYSV</sequence>
<dbReference type="EMBL" id="KK198761">
    <property type="protein sequence ID" value="KCW54183.1"/>
    <property type="molecule type" value="Genomic_DNA"/>
</dbReference>
<dbReference type="InParanoid" id="A0A059AK16"/>
<name>A0A059AK16_EUCGR</name>